<accession>A0ABN2XFQ4</accession>
<feature type="domain" description="NADP-dependent oxidoreductase" evidence="1">
    <location>
        <begin position="14"/>
        <end position="312"/>
    </location>
</feature>
<evidence type="ECO:0000259" key="1">
    <source>
        <dbReference type="Pfam" id="PF00248"/>
    </source>
</evidence>
<dbReference type="Pfam" id="PF00248">
    <property type="entry name" value="Aldo_ket_red"/>
    <property type="match status" value="1"/>
</dbReference>
<dbReference type="InterPro" id="IPR023210">
    <property type="entry name" value="NADP_OxRdtase_dom"/>
</dbReference>
<dbReference type="PANTHER" id="PTHR42686:SF1">
    <property type="entry name" value="GH17980P-RELATED"/>
    <property type="match status" value="1"/>
</dbReference>
<proteinExistence type="predicted"/>
<dbReference type="Gene3D" id="3.20.20.100">
    <property type="entry name" value="NADP-dependent oxidoreductase domain"/>
    <property type="match status" value="1"/>
</dbReference>
<dbReference type="Proteomes" id="UP001500166">
    <property type="component" value="Unassembled WGS sequence"/>
</dbReference>
<sequence>MKPSLEEAIARHGRLGYGAAQLGNLYRTVDDATAREALETAWDLGIRHFDTAPHYGLGLSERRLGAFLQTKPRDEFILSTKVGRLLRDNPHPQGKDTEGFEVPDDLYRVRDYSSDGVKRSLEESLERLGLDRVDIAYIHDPDEYWEQALHGAVPALSELREQGVIQAWGAGMNQWQMLERFVGETQPDIIMLAGRYTLLEQEAAQSLLPACVEHNVKVNAVGVFNSGLLARQDVPDDAHYNYDAAPPELLARARKLADLAAEYSTTLPAAALAFPMRHSAIVTSVVGMRTPDHVRRNVELFETPVPDEFWSAAADAGLITNH</sequence>
<dbReference type="EMBL" id="BAAAQA010000003">
    <property type="protein sequence ID" value="GAA2110558.1"/>
    <property type="molecule type" value="Genomic_DNA"/>
</dbReference>
<keyword evidence="3" id="KW-1185">Reference proteome</keyword>
<organism evidence="2 3">
    <name type="scientific">Kocuria atrinae</name>
    <dbReference type="NCBI Taxonomy" id="592377"/>
    <lineage>
        <taxon>Bacteria</taxon>
        <taxon>Bacillati</taxon>
        <taxon>Actinomycetota</taxon>
        <taxon>Actinomycetes</taxon>
        <taxon>Micrococcales</taxon>
        <taxon>Micrococcaceae</taxon>
        <taxon>Kocuria</taxon>
    </lineage>
</organism>
<dbReference type="CDD" id="cd19152">
    <property type="entry name" value="AKR_AKR15A"/>
    <property type="match status" value="1"/>
</dbReference>
<dbReference type="InterPro" id="IPR036812">
    <property type="entry name" value="NAD(P)_OxRdtase_dom_sf"/>
</dbReference>
<reference evidence="2 3" key="1">
    <citation type="journal article" date="2019" name="Int. J. Syst. Evol. Microbiol.">
        <title>The Global Catalogue of Microorganisms (GCM) 10K type strain sequencing project: providing services to taxonomists for standard genome sequencing and annotation.</title>
        <authorList>
            <consortium name="The Broad Institute Genomics Platform"/>
            <consortium name="The Broad Institute Genome Sequencing Center for Infectious Disease"/>
            <person name="Wu L."/>
            <person name="Ma J."/>
        </authorList>
    </citation>
    <scope>NUCLEOTIDE SEQUENCE [LARGE SCALE GENOMIC DNA]</scope>
    <source>
        <strain evidence="2 3">JCM 15914</strain>
    </source>
</reference>
<dbReference type="SUPFAM" id="SSF51430">
    <property type="entry name" value="NAD(P)-linked oxidoreductase"/>
    <property type="match status" value="1"/>
</dbReference>
<name>A0ABN2XFQ4_9MICC</name>
<dbReference type="RefSeq" id="WP_344223510.1">
    <property type="nucleotide sequence ID" value="NZ_BAAAQA010000003.1"/>
</dbReference>
<evidence type="ECO:0000313" key="3">
    <source>
        <dbReference type="Proteomes" id="UP001500166"/>
    </source>
</evidence>
<dbReference type="PANTHER" id="PTHR42686">
    <property type="entry name" value="GH17980P-RELATED"/>
    <property type="match status" value="1"/>
</dbReference>
<comment type="caution">
    <text evidence="2">The sequence shown here is derived from an EMBL/GenBank/DDBJ whole genome shotgun (WGS) entry which is preliminary data.</text>
</comment>
<gene>
    <name evidence="2" type="ORF">GCM10009824_05230</name>
</gene>
<dbReference type="InterPro" id="IPR020471">
    <property type="entry name" value="AKR"/>
</dbReference>
<evidence type="ECO:0000313" key="2">
    <source>
        <dbReference type="EMBL" id="GAA2110558.1"/>
    </source>
</evidence>
<protein>
    <submittedName>
        <fullName evidence="2">Aldo/keto reductase</fullName>
    </submittedName>
</protein>